<dbReference type="OrthoDB" id="3980110at2759"/>
<gene>
    <name evidence="1" type="ORF">METBISCDRAFT_24976</name>
</gene>
<organism evidence="1 2">
    <name type="scientific">Metschnikowia bicuspidata</name>
    <dbReference type="NCBI Taxonomy" id="27322"/>
    <lineage>
        <taxon>Eukaryota</taxon>
        <taxon>Fungi</taxon>
        <taxon>Dikarya</taxon>
        <taxon>Ascomycota</taxon>
        <taxon>Saccharomycotina</taxon>
        <taxon>Pichiomycetes</taxon>
        <taxon>Metschnikowiaceae</taxon>
        <taxon>Metschnikowia</taxon>
    </lineage>
</organism>
<protein>
    <submittedName>
        <fullName evidence="1">Uncharacterized protein</fullName>
    </submittedName>
</protein>
<evidence type="ECO:0000313" key="2">
    <source>
        <dbReference type="Proteomes" id="UP000268321"/>
    </source>
</evidence>
<dbReference type="EMBL" id="ML004854">
    <property type="protein sequence ID" value="RKP28554.1"/>
    <property type="molecule type" value="Genomic_DNA"/>
</dbReference>
<sequence>MPELMSNFGQVAIDSIAKAVKDENTRTDSKIVVKEIYRYLVSPVDSDRFQPFVLGAPLHLVTNFEVMLIANPHCAFAMLDELFMCNGLRRSLVWFLTNHVNPQISLIGYLYELVAGLRGDSPDREQKYVFLR</sequence>
<accession>A0A4P9Z795</accession>
<proteinExistence type="predicted"/>
<reference evidence="2" key="1">
    <citation type="journal article" date="2018" name="Nat. Microbiol.">
        <title>Leveraging single-cell genomics to expand the fungal tree of life.</title>
        <authorList>
            <person name="Ahrendt S.R."/>
            <person name="Quandt C.A."/>
            <person name="Ciobanu D."/>
            <person name="Clum A."/>
            <person name="Salamov A."/>
            <person name="Andreopoulos B."/>
            <person name="Cheng J.F."/>
            <person name="Woyke T."/>
            <person name="Pelin A."/>
            <person name="Henrissat B."/>
            <person name="Reynolds N.K."/>
            <person name="Benny G.L."/>
            <person name="Smith M.E."/>
            <person name="James T.Y."/>
            <person name="Grigoriev I.V."/>
        </authorList>
    </citation>
    <scope>NUCLEOTIDE SEQUENCE [LARGE SCALE GENOMIC DNA]</scope>
    <source>
        <strain evidence="2">Baker2002</strain>
    </source>
</reference>
<feature type="non-terminal residue" evidence="1">
    <location>
        <position position="132"/>
    </location>
</feature>
<dbReference type="AlphaFoldDB" id="A0A4P9Z795"/>
<name>A0A4P9Z795_9ASCO</name>
<evidence type="ECO:0000313" key="1">
    <source>
        <dbReference type="EMBL" id="RKP28554.1"/>
    </source>
</evidence>
<keyword evidence="2" id="KW-1185">Reference proteome</keyword>
<dbReference type="Proteomes" id="UP000268321">
    <property type="component" value="Unassembled WGS sequence"/>
</dbReference>